<evidence type="ECO:0000256" key="3">
    <source>
        <dbReference type="ARBA" id="ARBA00022827"/>
    </source>
</evidence>
<sequence length="526" mass="60580">MAGFSSRKTIIYWIRNDLRLHDNECLNFACRDGSHVLPLYCFDPDHYKLTHHFGFLKTGIHRAKLILDAVSGLRTSLQKKGSNLIISKQRPKEAIEKLIFECEQTAPVTSIVFQKEIAKEETDVEESVFKVCDSKGIKVLPFWGSTLYHIEDIPFQINQIPNTYTLFRKGVEKCPVRKLNPIPDKISSLPNLENFSIGEVPLLKELGFDKNEYETDIRSVFPFNGSEVDAIKRLNEYLWGNNAILTYKETRNGLLGKDYSTKFSPWLTLGSLSPRMIYHKIKEYEEQKKIKENDSTYWVVFELIWRDYFKFICLKHGSKVFFKGGLKGGKGPWTWKQDLNLFMKWANGDTGIPFVDANMKELLATGWMSNRGRQNVASFLVKDLNLDWRMGAEWFESLLIDSDVCSNYGNWNYIAGIGNDPRSNRKFNVIKQAADYDKEGDFVRTWLPVLKKLGICHTPWRLSASELNAGGVDLGKNYPHPIIVAPEWAKHALNMNSKNCFHEHRGKQNGQKRSIDFYFKSGKTGQ</sequence>
<dbReference type="SUPFAM" id="SSF52425">
    <property type="entry name" value="Cryptochrome/photolyase, N-terminal domain"/>
    <property type="match status" value="1"/>
</dbReference>
<dbReference type="InterPro" id="IPR036155">
    <property type="entry name" value="Crypto/Photolyase_N_sf"/>
</dbReference>
<name>A0ABM4C6T1_HYDVU</name>
<dbReference type="RefSeq" id="XP_065657313.1">
    <property type="nucleotide sequence ID" value="XM_065801241.1"/>
</dbReference>
<dbReference type="NCBIfam" id="TIGR02765">
    <property type="entry name" value="crypto_DASH"/>
    <property type="match status" value="1"/>
</dbReference>
<dbReference type="InterPro" id="IPR006050">
    <property type="entry name" value="DNA_photolyase_N"/>
</dbReference>
<keyword evidence="4 5" id="KW-0157">Chromophore</keyword>
<dbReference type="Gene3D" id="1.25.40.80">
    <property type="match status" value="1"/>
</dbReference>
<evidence type="ECO:0000256" key="4">
    <source>
        <dbReference type="ARBA" id="ARBA00022991"/>
    </source>
</evidence>
<proteinExistence type="inferred from homology"/>
<dbReference type="Gene3D" id="1.10.579.10">
    <property type="entry name" value="DNA Cyclobutane Dipyrimidine Photolyase, subunit A, domain 3"/>
    <property type="match status" value="1"/>
</dbReference>
<evidence type="ECO:0000313" key="8">
    <source>
        <dbReference type="RefSeq" id="XP_065657313.1"/>
    </source>
</evidence>
<protein>
    <recommendedName>
        <fullName evidence="5">Cryptochrome DASH</fullName>
    </recommendedName>
</protein>
<keyword evidence="7" id="KW-1185">Reference proteome</keyword>
<organism evidence="7 8">
    <name type="scientific">Hydra vulgaris</name>
    <name type="common">Hydra</name>
    <name type="synonym">Hydra attenuata</name>
    <dbReference type="NCBI Taxonomy" id="6087"/>
    <lineage>
        <taxon>Eukaryota</taxon>
        <taxon>Metazoa</taxon>
        <taxon>Cnidaria</taxon>
        <taxon>Hydrozoa</taxon>
        <taxon>Hydroidolina</taxon>
        <taxon>Anthoathecata</taxon>
        <taxon>Aplanulata</taxon>
        <taxon>Hydridae</taxon>
        <taxon>Hydra</taxon>
    </lineage>
</organism>
<feature type="domain" description="Photolyase/cryptochrome alpha/beta" evidence="6">
    <location>
        <begin position="8"/>
        <end position="147"/>
    </location>
</feature>
<dbReference type="Proteomes" id="UP001652625">
    <property type="component" value="Chromosome 07"/>
</dbReference>
<dbReference type="Pfam" id="PF00875">
    <property type="entry name" value="DNA_photolyase"/>
    <property type="match status" value="1"/>
</dbReference>
<comment type="function">
    <text evidence="5">May have a photoreceptor function.</text>
</comment>
<evidence type="ECO:0000256" key="2">
    <source>
        <dbReference type="ARBA" id="ARBA00022630"/>
    </source>
</evidence>
<keyword evidence="3 5" id="KW-0274">FAD</keyword>
<dbReference type="InterPro" id="IPR002081">
    <property type="entry name" value="Cryptochrome/DNA_photolyase_1"/>
</dbReference>
<reference evidence="8" key="1">
    <citation type="submission" date="2025-08" db="UniProtKB">
        <authorList>
            <consortium name="RefSeq"/>
        </authorList>
    </citation>
    <scope>IDENTIFICATION</scope>
</reference>
<dbReference type="GeneID" id="100212169"/>
<comment type="cofactor">
    <cofactor evidence="5">
        <name>(6R)-5,10-methylene-5,6,7,8-tetrahydrofolate</name>
        <dbReference type="ChEBI" id="CHEBI:15636"/>
    </cofactor>
    <text evidence="5">Binds 1 5,10-methenyltetrahydrofolate (MTHF) per subunit.</text>
</comment>
<evidence type="ECO:0000256" key="5">
    <source>
        <dbReference type="RuleBase" id="RU367151"/>
    </source>
</evidence>
<dbReference type="Pfam" id="PF03441">
    <property type="entry name" value="FAD_binding_7"/>
    <property type="match status" value="1"/>
</dbReference>
<evidence type="ECO:0000313" key="7">
    <source>
        <dbReference type="Proteomes" id="UP001652625"/>
    </source>
</evidence>
<evidence type="ECO:0000256" key="1">
    <source>
        <dbReference type="ARBA" id="ARBA00005862"/>
    </source>
</evidence>
<dbReference type="InterPro" id="IPR005101">
    <property type="entry name" value="Cryptochr/Photolyase_FAD-bd"/>
</dbReference>
<evidence type="ECO:0000259" key="6">
    <source>
        <dbReference type="PROSITE" id="PS51645"/>
    </source>
</evidence>
<dbReference type="PROSITE" id="PS51645">
    <property type="entry name" value="PHR_CRY_ALPHA_BETA"/>
    <property type="match status" value="1"/>
</dbReference>
<accession>A0ABM4C6T1</accession>
<keyword evidence="2 5" id="KW-0285">Flavoprotein</keyword>
<dbReference type="InterPro" id="IPR036134">
    <property type="entry name" value="Crypto/Photolyase_FAD-like_sf"/>
</dbReference>
<comment type="cofactor">
    <cofactor evidence="5">
        <name>FAD</name>
        <dbReference type="ChEBI" id="CHEBI:57692"/>
    </cofactor>
    <text evidence="5">Binds 1 FAD per subunit.</text>
</comment>
<dbReference type="InterPro" id="IPR014133">
    <property type="entry name" value="Cry_DASH"/>
</dbReference>
<dbReference type="Gene3D" id="3.40.50.620">
    <property type="entry name" value="HUPs"/>
    <property type="match status" value="1"/>
</dbReference>
<dbReference type="PRINTS" id="PR00147">
    <property type="entry name" value="DNAPHOTLYASE"/>
</dbReference>
<dbReference type="PANTHER" id="PTHR11455">
    <property type="entry name" value="CRYPTOCHROME"/>
    <property type="match status" value="1"/>
</dbReference>
<dbReference type="PANTHER" id="PTHR11455:SF22">
    <property type="entry name" value="CRYPTOCHROME DASH"/>
    <property type="match status" value="1"/>
</dbReference>
<comment type="similarity">
    <text evidence="1 5">Belongs to the DNA photolyase class-1 family.</text>
</comment>
<gene>
    <name evidence="8" type="primary">LOC100212169</name>
</gene>
<dbReference type="SUPFAM" id="SSF48173">
    <property type="entry name" value="Cryptochrome/photolyase FAD-binding domain"/>
    <property type="match status" value="1"/>
</dbReference>
<dbReference type="InterPro" id="IPR014729">
    <property type="entry name" value="Rossmann-like_a/b/a_fold"/>
</dbReference>